<evidence type="ECO:0000256" key="6">
    <source>
        <dbReference type="SAM" id="Phobius"/>
    </source>
</evidence>
<evidence type="ECO:0000256" key="3">
    <source>
        <dbReference type="ARBA" id="ARBA00022692"/>
    </source>
</evidence>
<feature type="transmembrane region" description="Helical" evidence="6">
    <location>
        <begin position="140"/>
        <end position="163"/>
    </location>
</feature>
<reference evidence="7 8" key="1">
    <citation type="submission" date="2020-03" db="EMBL/GenBank/DDBJ databases">
        <title>Sphingomonas sp. nov., isolated from fish.</title>
        <authorList>
            <person name="Hyun D.-W."/>
            <person name="Bae J.-W."/>
        </authorList>
    </citation>
    <scope>NUCLEOTIDE SEQUENCE [LARGE SCALE GENOMIC DNA]</scope>
    <source>
        <strain evidence="7 8">HDW15B</strain>
    </source>
</reference>
<feature type="transmembrane region" description="Helical" evidence="6">
    <location>
        <begin position="12"/>
        <end position="31"/>
    </location>
</feature>
<feature type="transmembrane region" description="Helical" evidence="6">
    <location>
        <begin position="293"/>
        <end position="326"/>
    </location>
</feature>
<proteinExistence type="inferred from homology"/>
<accession>A0A6G7YR33</accession>
<protein>
    <submittedName>
        <fullName evidence="7">AI-2E family transporter</fullName>
    </submittedName>
</protein>
<name>A0A6G7YR33_9SPHN</name>
<dbReference type="Pfam" id="PF01594">
    <property type="entry name" value="AI-2E_transport"/>
    <property type="match status" value="1"/>
</dbReference>
<dbReference type="GO" id="GO:0055085">
    <property type="term" value="P:transmembrane transport"/>
    <property type="evidence" value="ECO:0007669"/>
    <property type="project" value="TreeGrafter"/>
</dbReference>
<dbReference type="KEGG" id="spii:G7077_10115"/>
<sequence>MAQPSQSIDDRMFVRRVLIVIGLVALALLAWQLRQVVVMLFGAVVVAAVFRSLADPICRWSRMPSGVSVAIAVAIVFGALALLVAFFGVEVRGQIDQLGATLPEAVKSLEERVGDNDFVRRALATAREGASGGIGNFGRIIMSIGNAAADALVIIFGGIFLAAQPRFYKTGAIKLVPEAKRDLVSSAMDDSERALRLWLKGQLIAMVAVGLMTGLGLWLLGMQSALALGLLAGLLEFVPFAGPIIAAIPAVLIALAVNPEMALWVVLLYTAVQQVESYLLQPLVQQYAVDLPGVVLLFSLIAFGILFGAIGVLFAAPLAVVTYVMVKKLYVRETLGTETPIPGEDKG</sequence>
<comment type="subcellular location">
    <subcellularLocation>
        <location evidence="1">Membrane</location>
        <topology evidence="1">Multi-pass membrane protein</topology>
    </subcellularLocation>
</comment>
<organism evidence="7 8">
    <name type="scientific">Sphingomonas piscis</name>
    <dbReference type="NCBI Taxonomy" id="2714943"/>
    <lineage>
        <taxon>Bacteria</taxon>
        <taxon>Pseudomonadati</taxon>
        <taxon>Pseudomonadota</taxon>
        <taxon>Alphaproteobacteria</taxon>
        <taxon>Sphingomonadales</taxon>
        <taxon>Sphingomonadaceae</taxon>
        <taxon>Sphingomonas</taxon>
    </lineage>
</organism>
<dbReference type="GO" id="GO:0016020">
    <property type="term" value="C:membrane"/>
    <property type="evidence" value="ECO:0007669"/>
    <property type="project" value="UniProtKB-SubCell"/>
</dbReference>
<keyword evidence="5 6" id="KW-0472">Membrane</keyword>
<dbReference type="PANTHER" id="PTHR21716:SF62">
    <property type="entry name" value="TRANSPORT PROTEIN YDBI-RELATED"/>
    <property type="match status" value="1"/>
</dbReference>
<keyword evidence="4 6" id="KW-1133">Transmembrane helix</keyword>
<feature type="transmembrane region" description="Helical" evidence="6">
    <location>
        <begin position="226"/>
        <end position="255"/>
    </location>
</feature>
<feature type="transmembrane region" description="Helical" evidence="6">
    <location>
        <begin position="37"/>
        <end position="54"/>
    </location>
</feature>
<dbReference type="Proteomes" id="UP000503222">
    <property type="component" value="Chromosome"/>
</dbReference>
<feature type="transmembrane region" description="Helical" evidence="6">
    <location>
        <begin position="66"/>
        <end position="89"/>
    </location>
</feature>
<dbReference type="RefSeq" id="WP_166411587.1">
    <property type="nucleotide sequence ID" value="NZ_CP049869.1"/>
</dbReference>
<keyword evidence="3 6" id="KW-0812">Transmembrane</keyword>
<comment type="similarity">
    <text evidence="2">Belongs to the autoinducer-2 exporter (AI-2E) (TC 2.A.86) family.</text>
</comment>
<evidence type="ECO:0000256" key="1">
    <source>
        <dbReference type="ARBA" id="ARBA00004141"/>
    </source>
</evidence>
<keyword evidence="8" id="KW-1185">Reference proteome</keyword>
<evidence type="ECO:0000313" key="8">
    <source>
        <dbReference type="Proteomes" id="UP000503222"/>
    </source>
</evidence>
<dbReference type="AlphaFoldDB" id="A0A6G7YR33"/>
<dbReference type="PANTHER" id="PTHR21716">
    <property type="entry name" value="TRANSMEMBRANE PROTEIN"/>
    <property type="match status" value="1"/>
</dbReference>
<dbReference type="EMBL" id="CP049869">
    <property type="protein sequence ID" value="QIK79196.1"/>
    <property type="molecule type" value="Genomic_DNA"/>
</dbReference>
<evidence type="ECO:0000256" key="2">
    <source>
        <dbReference type="ARBA" id="ARBA00009773"/>
    </source>
</evidence>
<dbReference type="InterPro" id="IPR002549">
    <property type="entry name" value="AI-2E-like"/>
</dbReference>
<evidence type="ECO:0000256" key="5">
    <source>
        <dbReference type="ARBA" id="ARBA00023136"/>
    </source>
</evidence>
<evidence type="ECO:0000256" key="4">
    <source>
        <dbReference type="ARBA" id="ARBA00022989"/>
    </source>
</evidence>
<feature type="transmembrane region" description="Helical" evidence="6">
    <location>
        <begin position="262"/>
        <end position="281"/>
    </location>
</feature>
<feature type="transmembrane region" description="Helical" evidence="6">
    <location>
        <begin position="203"/>
        <end position="220"/>
    </location>
</feature>
<gene>
    <name evidence="7" type="ORF">G7077_10115</name>
</gene>
<evidence type="ECO:0000313" key="7">
    <source>
        <dbReference type="EMBL" id="QIK79196.1"/>
    </source>
</evidence>